<accession>O58912</accession>
<dbReference type="KEGG" id="pho:PH1184"/>
<gene>
    <name evidence="1" type="ordered locus">PH1184</name>
</gene>
<evidence type="ECO:0000313" key="1">
    <source>
        <dbReference type="EMBL" id="BAA30284.1"/>
    </source>
</evidence>
<keyword evidence="2" id="KW-1185">Reference proteome</keyword>
<name>O58912_PYRHO</name>
<proteinExistence type="predicted"/>
<evidence type="ECO:0000313" key="2">
    <source>
        <dbReference type="Proteomes" id="UP000000752"/>
    </source>
</evidence>
<organism evidence="1 2">
    <name type="scientific">Pyrococcus horikoshii (strain ATCC 700860 / DSM 12428 / JCM 9974 / NBRC 100139 / OT-3)</name>
    <dbReference type="NCBI Taxonomy" id="70601"/>
    <lineage>
        <taxon>Archaea</taxon>
        <taxon>Methanobacteriati</taxon>
        <taxon>Methanobacteriota</taxon>
        <taxon>Thermococci</taxon>
        <taxon>Thermococcales</taxon>
        <taxon>Thermococcaceae</taxon>
        <taxon>Pyrococcus</taxon>
    </lineage>
</organism>
<dbReference type="STRING" id="70601.gene:9378146"/>
<sequence>MDLEIKYIAKEPSFLLTALIAIFLKYLNGSSVPIFLLNRTFFTTAFIPSYKAAPATPVTMDKKILSRISGGIARNLTAISLGITSLYTSSYTLSLINSIYETFSSLGARSSIVIPSKFSKLLQTLFLIP</sequence>
<dbReference type="EMBL" id="BA000001">
    <property type="protein sequence ID" value="BAA30284.1"/>
    <property type="molecule type" value="Genomic_DNA"/>
</dbReference>
<reference evidence="1 2" key="1">
    <citation type="journal article" date="1998" name="DNA Res.">
        <title>Complete sequence and gene organization of the genome of a hyper-thermophilic archaebacterium, Pyrococcus horikoshii OT3.</title>
        <authorList>
            <person name="Kawarabayasi Y."/>
            <person name="Sawada M."/>
            <person name="Horikawa H."/>
            <person name="Haikawa Y."/>
            <person name="Hino Y."/>
            <person name="Yamamoto S."/>
            <person name="Sekine M."/>
            <person name="Baba S."/>
            <person name="Kosugi H."/>
            <person name="Hosoyama A."/>
            <person name="Nagai Y."/>
            <person name="Sakai M."/>
            <person name="Ogura K."/>
            <person name="Otuka R."/>
            <person name="Nakazawa H."/>
            <person name="Takamiya M."/>
            <person name="Ohfuku Y."/>
            <person name="Funahashi T."/>
            <person name="Tanaka T."/>
            <person name="Kudoh Y."/>
            <person name="Yamazaki J."/>
            <person name="Kushida N."/>
            <person name="Oguchi A."/>
            <person name="Aoki K."/>
            <person name="Nakamura Y."/>
            <person name="Robb T.F."/>
            <person name="Horikoshi K."/>
            <person name="Masuchi Y."/>
            <person name="Shizuya H."/>
            <person name="Kikuchi H."/>
        </authorList>
    </citation>
    <scope>NUCLEOTIDE SEQUENCE [LARGE SCALE GENOMIC DNA]</scope>
    <source>
        <strain evidence="2">ATCC 700860 / DSM 12428 / JCM 9974 / NBRC 100139 / OT-3</strain>
    </source>
</reference>
<dbReference type="AlphaFoldDB" id="O58912"/>
<dbReference type="PIR" id="B71061">
    <property type="entry name" value="B71061"/>
</dbReference>
<dbReference type="EnsemblBacteria" id="BAA30284">
    <property type="protein sequence ID" value="BAA30284"/>
    <property type="gene ID" value="BAA30284"/>
</dbReference>
<dbReference type="Proteomes" id="UP000000752">
    <property type="component" value="Chromosome"/>
</dbReference>
<protein>
    <submittedName>
        <fullName evidence="1">Uncharacterized protein</fullName>
    </submittedName>
</protein>